<evidence type="ECO:0000313" key="1">
    <source>
        <dbReference type="EMBL" id="CAG8842619.1"/>
    </source>
</evidence>
<dbReference type="Proteomes" id="UP000789901">
    <property type="component" value="Unassembled WGS sequence"/>
</dbReference>
<evidence type="ECO:0000313" key="2">
    <source>
        <dbReference type="Proteomes" id="UP000789901"/>
    </source>
</evidence>
<gene>
    <name evidence="1" type="ORF">GMARGA_LOCUS36082</name>
</gene>
<reference evidence="1 2" key="1">
    <citation type="submission" date="2021-06" db="EMBL/GenBank/DDBJ databases">
        <authorList>
            <person name="Kallberg Y."/>
            <person name="Tangrot J."/>
            <person name="Rosling A."/>
        </authorList>
    </citation>
    <scope>NUCLEOTIDE SEQUENCE [LARGE SCALE GENOMIC DNA]</scope>
    <source>
        <strain evidence="1 2">120-4 pot B 10/14</strain>
    </source>
</reference>
<name>A0ABN7WWR1_GIGMA</name>
<feature type="non-terminal residue" evidence="1">
    <location>
        <position position="1"/>
    </location>
</feature>
<keyword evidence="2" id="KW-1185">Reference proteome</keyword>
<proteinExistence type="predicted"/>
<protein>
    <submittedName>
        <fullName evidence="1">7688_t:CDS:1</fullName>
    </submittedName>
</protein>
<accession>A0ABN7WWR1</accession>
<sequence length="190" mass="22386">KKIKANIIKAKLLEYAIKDKNSLNKFWNSWLTIVKALADKFIPATYICPRTFHANLFKATRLHQALKLANKIQQIYMLSDLEYQTIDVQDMYTNKFNTIFGELKQVQQTLLKARTLENCKNKRDIINRYIIKKYNNFANNTTRIIDSILERHTDAVAYNNIRTPSRIVTKTENIKKATRLHFCSWTKLTQ</sequence>
<comment type="caution">
    <text evidence="1">The sequence shown here is derived from an EMBL/GenBank/DDBJ whole genome shotgun (WGS) entry which is preliminary data.</text>
</comment>
<dbReference type="EMBL" id="CAJVQB010069599">
    <property type="protein sequence ID" value="CAG8842619.1"/>
    <property type="molecule type" value="Genomic_DNA"/>
</dbReference>
<organism evidence="1 2">
    <name type="scientific">Gigaspora margarita</name>
    <dbReference type="NCBI Taxonomy" id="4874"/>
    <lineage>
        <taxon>Eukaryota</taxon>
        <taxon>Fungi</taxon>
        <taxon>Fungi incertae sedis</taxon>
        <taxon>Mucoromycota</taxon>
        <taxon>Glomeromycotina</taxon>
        <taxon>Glomeromycetes</taxon>
        <taxon>Diversisporales</taxon>
        <taxon>Gigasporaceae</taxon>
        <taxon>Gigaspora</taxon>
    </lineage>
</organism>